<organism evidence="2 3">
    <name type="scientific">Paracoccus limosus</name>
    <dbReference type="NCBI Taxonomy" id="913252"/>
    <lineage>
        <taxon>Bacteria</taxon>
        <taxon>Pseudomonadati</taxon>
        <taxon>Pseudomonadota</taxon>
        <taxon>Alphaproteobacteria</taxon>
        <taxon>Rhodobacterales</taxon>
        <taxon>Paracoccaceae</taxon>
        <taxon>Paracoccus</taxon>
    </lineage>
</organism>
<protein>
    <submittedName>
        <fullName evidence="2">Uracil-DNA glycosylase family protein</fullName>
    </submittedName>
</protein>
<proteinExistence type="predicted"/>
<dbReference type="OrthoDB" id="9789139at2"/>
<comment type="caution">
    <text evidence="2">The sequence shown here is derived from an EMBL/GenBank/DDBJ whole genome shotgun (WGS) entry which is preliminary data.</text>
</comment>
<evidence type="ECO:0000313" key="2">
    <source>
        <dbReference type="EMBL" id="MTH35207.1"/>
    </source>
</evidence>
<accession>A0A844H9B3</accession>
<dbReference type="SMART" id="SM00987">
    <property type="entry name" value="UreE_C"/>
    <property type="match status" value="1"/>
</dbReference>
<dbReference type="SUPFAM" id="SSF52141">
    <property type="entry name" value="Uracil-DNA glycosylase-like"/>
    <property type="match status" value="1"/>
</dbReference>
<evidence type="ECO:0000259" key="1">
    <source>
        <dbReference type="SMART" id="SM00986"/>
    </source>
</evidence>
<dbReference type="RefSeq" id="WP_155064747.1">
    <property type="nucleotide sequence ID" value="NZ_WMIF01000014.1"/>
</dbReference>
<dbReference type="PANTHER" id="PTHR42160:SF1">
    <property type="entry name" value="URACIL-DNA GLYCOSYLASE SUPERFAMILY PROTEIN"/>
    <property type="match status" value="1"/>
</dbReference>
<dbReference type="Proteomes" id="UP000442533">
    <property type="component" value="Unassembled WGS sequence"/>
</dbReference>
<dbReference type="CDD" id="cd10033">
    <property type="entry name" value="UDG_like"/>
    <property type="match status" value="1"/>
</dbReference>
<dbReference type="InterPro" id="IPR047124">
    <property type="entry name" value="HI_0220.2"/>
</dbReference>
<dbReference type="InterPro" id="IPR005122">
    <property type="entry name" value="Uracil-DNA_glycosylase-like"/>
</dbReference>
<dbReference type="Gene3D" id="3.40.470.10">
    <property type="entry name" value="Uracil-DNA glycosylase-like domain"/>
    <property type="match status" value="1"/>
</dbReference>
<dbReference type="AlphaFoldDB" id="A0A844H9B3"/>
<dbReference type="PANTHER" id="PTHR42160">
    <property type="entry name" value="URACIL-DNA GLYCOSYLASE SUPERFAMILY PROTEIN"/>
    <property type="match status" value="1"/>
</dbReference>
<name>A0A844H9B3_9RHOB</name>
<feature type="domain" description="Uracil-DNA glycosylase-like" evidence="1">
    <location>
        <begin position="34"/>
        <end position="188"/>
    </location>
</feature>
<evidence type="ECO:0000313" key="3">
    <source>
        <dbReference type="Proteomes" id="UP000442533"/>
    </source>
</evidence>
<dbReference type="Pfam" id="PF03167">
    <property type="entry name" value="UDG"/>
    <property type="match status" value="1"/>
</dbReference>
<dbReference type="SMART" id="SM00986">
    <property type="entry name" value="UDG"/>
    <property type="match status" value="1"/>
</dbReference>
<sequence>MTDETAGAGQPDLAREIAACRACAGKIPYEPRPLVQLSRTAPILIASQAPGTKAHDSGLTFDDASGDRLRDWLGVSRAQFYDPANFAIAAMGFCYPGRAGSGDAPPRRECAALWRPRLTDWLGGVQLTLLVGSHAQAHYLGRGTMTEHVRAFRDHLPRYLPLPHPSWRTKLWMQRNPWFQADVLPELRARVHALLQARRKD</sequence>
<dbReference type="InterPro" id="IPR036895">
    <property type="entry name" value="Uracil-DNA_glycosylase-like_sf"/>
</dbReference>
<keyword evidence="3" id="KW-1185">Reference proteome</keyword>
<dbReference type="EMBL" id="WMIF01000014">
    <property type="protein sequence ID" value="MTH35207.1"/>
    <property type="molecule type" value="Genomic_DNA"/>
</dbReference>
<reference evidence="2 3" key="1">
    <citation type="submission" date="2019-11" db="EMBL/GenBank/DDBJ databases">
        <authorList>
            <person name="Dong K."/>
        </authorList>
    </citation>
    <scope>NUCLEOTIDE SEQUENCE [LARGE SCALE GENOMIC DNA]</scope>
    <source>
        <strain evidence="2 3">JCM 17370</strain>
    </source>
</reference>
<gene>
    <name evidence="2" type="ORF">GL279_11395</name>
</gene>